<protein>
    <recommendedName>
        <fullName evidence="2">SLH domain-containing protein</fullName>
    </recommendedName>
</protein>
<name>A0ABV1J502_9FIRM</name>
<evidence type="ECO:0000256" key="1">
    <source>
        <dbReference type="SAM" id="SignalP"/>
    </source>
</evidence>
<sequence>MKSKMIRFALYVTALCLILSDPVWAYRGSRDPMKEPWYTPAVNYRFRKVCLGEEVPEDLNNLQKQVTWSDLAETLSKLDKNYSDANYQTDLSSGPVAWAKDLAIMDRDLGGDDEITRLDGARALATFLKKSCAKSQAPLSSTGFSDFSDIPRVDREAVLFVKANGLMKGHADGHFGGNEPLLVCQLIQILYNGRELFSDIRLDKLFLLDPAQVDSIEIQDGTTGDVKVIRERDQVAKLVKLLNSFRFHKAEFSDRDGWTCRMKLYSSSGLETDFTLSVDSVTLDRTRYLSNDPHFSTIVK</sequence>
<evidence type="ECO:0000259" key="2">
    <source>
        <dbReference type="Pfam" id="PF00395"/>
    </source>
</evidence>
<accession>A0ABV1J502</accession>
<dbReference type="Proteomes" id="UP001481872">
    <property type="component" value="Unassembled WGS sequence"/>
</dbReference>
<organism evidence="3 4">
    <name type="scientific">Aedoeadaptatus acetigenes</name>
    <dbReference type="NCBI Taxonomy" id="2981723"/>
    <lineage>
        <taxon>Bacteria</taxon>
        <taxon>Bacillati</taxon>
        <taxon>Bacillota</taxon>
        <taxon>Tissierellia</taxon>
        <taxon>Tissierellales</taxon>
        <taxon>Peptoniphilaceae</taxon>
        <taxon>Aedoeadaptatus</taxon>
    </lineage>
</organism>
<comment type="caution">
    <text evidence="3">The sequence shown here is derived from an EMBL/GenBank/DDBJ whole genome shotgun (WGS) entry which is preliminary data.</text>
</comment>
<feature type="domain" description="SLH" evidence="2">
    <location>
        <begin position="147"/>
        <end position="180"/>
    </location>
</feature>
<feature type="signal peptide" evidence="1">
    <location>
        <begin position="1"/>
        <end position="25"/>
    </location>
</feature>
<keyword evidence="1" id="KW-0732">Signal</keyword>
<feature type="chain" id="PRO_5045374663" description="SLH domain-containing protein" evidence="1">
    <location>
        <begin position="26"/>
        <end position="300"/>
    </location>
</feature>
<proteinExistence type="predicted"/>
<evidence type="ECO:0000313" key="3">
    <source>
        <dbReference type="EMBL" id="MEQ3353259.1"/>
    </source>
</evidence>
<evidence type="ECO:0000313" key="4">
    <source>
        <dbReference type="Proteomes" id="UP001481872"/>
    </source>
</evidence>
<keyword evidence="4" id="KW-1185">Reference proteome</keyword>
<dbReference type="Pfam" id="PF00395">
    <property type="entry name" value="SLH"/>
    <property type="match status" value="1"/>
</dbReference>
<dbReference type="EMBL" id="JBBNPS010000005">
    <property type="protein sequence ID" value="MEQ3353259.1"/>
    <property type="molecule type" value="Genomic_DNA"/>
</dbReference>
<reference evidence="3 4" key="1">
    <citation type="submission" date="2024-04" db="EMBL/GenBank/DDBJ databases">
        <title>Human intestinal bacterial collection.</title>
        <authorList>
            <person name="Pauvert C."/>
            <person name="Hitch T.C.A."/>
            <person name="Clavel T."/>
        </authorList>
    </citation>
    <scope>NUCLEOTIDE SEQUENCE [LARGE SCALE GENOMIC DNA]</scope>
    <source>
        <strain evidence="3 4">CLA-SR-H026</strain>
    </source>
</reference>
<dbReference type="RefSeq" id="WP_349053632.1">
    <property type="nucleotide sequence ID" value="NZ_JBBNPS010000005.1"/>
</dbReference>
<dbReference type="InterPro" id="IPR001119">
    <property type="entry name" value="SLH_dom"/>
</dbReference>
<gene>
    <name evidence="3" type="ORF">AAA081_02945</name>
</gene>